<proteinExistence type="predicted"/>
<evidence type="ECO:0000313" key="4">
    <source>
        <dbReference type="Proteomes" id="UP000176527"/>
    </source>
</evidence>
<feature type="region of interest" description="Disordered" evidence="1">
    <location>
        <begin position="137"/>
        <end position="215"/>
    </location>
</feature>
<dbReference type="InterPro" id="IPR043725">
    <property type="entry name" value="DUF5667"/>
</dbReference>
<gene>
    <name evidence="3" type="ORF">A3F00_04430</name>
</gene>
<dbReference type="Pfam" id="PF18915">
    <property type="entry name" value="DUF5667"/>
    <property type="match status" value="1"/>
</dbReference>
<comment type="caution">
    <text evidence="3">The sequence shown here is derived from an EMBL/GenBank/DDBJ whole genome shotgun (WGS) entry which is preliminary data.</text>
</comment>
<dbReference type="AlphaFoldDB" id="A0A1F5KA19"/>
<feature type="region of interest" description="Disordered" evidence="1">
    <location>
        <begin position="230"/>
        <end position="319"/>
    </location>
</feature>
<evidence type="ECO:0000256" key="1">
    <source>
        <dbReference type="SAM" id="MobiDB-lite"/>
    </source>
</evidence>
<evidence type="ECO:0000259" key="2">
    <source>
        <dbReference type="Pfam" id="PF18915"/>
    </source>
</evidence>
<feature type="compositionally biased region" description="Polar residues" evidence="1">
    <location>
        <begin position="306"/>
        <end position="319"/>
    </location>
</feature>
<protein>
    <recommendedName>
        <fullName evidence="2">DUF5667 domain-containing protein</fullName>
    </recommendedName>
</protein>
<dbReference type="EMBL" id="MFDE01000038">
    <property type="protein sequence ID" value="OGE37670.1"/>
    <property type="molecule type" value="Genomic_DNA"/>
</dbReference>
<organism evidence="3 4">
    <name type="scientific">Candidatus Daviesbacteria bacterium RIFCSPHIGHO2_12_FULL_37_11</name>
    <dbReference type="NCBI Taxonomy" id="1797777"/>
    <lineage>
        <taxon>Bacteria</taxon>
        <taxon>Candidatus Daviesiibacteriota</taxon>
    </lineage>
</organism>
<reference evidence="3 4" key="1">
    <citation type="journal article" date="2016" name="Nat. Commun.">
        <title>Thousands of microbial genomes shed light on interconnected biogeochemical processes in an aquifer system.</title>
        <authorList>
            <person name="Anantharaman K."/>
            <person name="Brown C.T."/>
            <person name="Hug L.A."/>
            <person name="Sharon I."/>
            <person name="Castelle C.J."/>
            <person name="Probst A.J."/>
            <person name="Thomas B.C."/>
            <person name="Singh A."/>
            <person name="Wilkins M.J."/>
            <person name="Karaoz U."/>
            <person name="Brodie E.L."/>
            <person name="Williams K.H."/>
            <person name="Hubbard S.S."/>
            <person name="Banfield J.F."/>
        </authorList>
    </citation>
    <scope>NUCLEOTIDE SEQUENCE [LARGE SCALE GENOMIC DNA]</scope>
</reference>
<feature type="compositionally biased region" description="Low complexity" evidence="1">
    <location>
        <begin position="188"/>
        <end position="197"/>
    </location>
</feature>
<feature type="domain" description="DUF5667" evidence="2">
    <location>
        <begin position="29"/>
        <end position="118"/>
    </location>
</feature>
<dbReference type="Proteomes" id="UP000176527">
    <property type="component" value="Unassembled WGS sequence"/>
</dbReference>
<sequence length="319" mass="34267">MVRIFSTVTLILMILLSPPAVLALISNDAVPGEATYPIKRTLEAGILIVASVHPTTKAMFTAERSDRRFREVTTLIESGDRGQNVTQTLGEFIKQTREAAKDIKEIKNPIVKKERVVKLKESIIEYKAGLELKQKKLSEEKEDSTSIVPPIAQIPSQTQSPSSVSPTSGPAPTIKVEITPTHAPGLTPTPTRIISNPSPTPIPNVQEPDCTDPNLSEAMKKALNCLDQIDDGLNTDEASPPPDSTAGDEAPPGTAGDEIVPTQGSEPQPIPTEEPVPTTEPTPEPTPEEPPAIQEIRQRSIEVTPEVSSAPQIEAKSTP</sequence>
<name>A0A1F5KA19_9BACT</name>
<feature type="compositionally biased region" description="Low complexity" evidence="1">
    <location>
        <begin position="149"/>
        <end position="173"/>
    </location>
</feature>
<accession>A0A1F5KA19</accession>
<feature type="compositionally biased region" description="Pro residues" evidence="1">
    <location>
        <begin position="268"/>
        <end position="290"/>
    </location>
</feature>
<evidence type="ECO:0000313" key="3">
    <source>
        <dbReference type="EMBL" id="OGE37670.1"/>
    </source>
</evidence>